<dbReference type="PANTHER" id="PTHR43435:SF4">
    <property type="entry name" value="FGGY CARBOHYDRATE KINASE DOMAIN-CONTAINING PROTEIN"/>
    <property type="match status" value="1"/>
</dbReference>
<evidence type="ECO:0000256" key="1">
    <source>
        <dbReference type="ARBA" id="ARBA00009156"/>
    </source>
</evidence>
<dbReference type="RefSeq" id="WP_189634880.1">
    <property type="nucleotide sequence ID" value="NZ_BMYQ01000013.1"/>
</dbReference>
<reference evidence="6" key="1">
    <citation type="journal article" date="2014" name="Int. J. Syst. Evol. Microbiol.">
        <title>Complete genome sequence of Corynebacterium casei LMG S-19264T (=DSM 44701T), isolated from a smear-ripened cheese.</title>
        <authorList>
            <consortium name="US DOE Joint Genome Institute (JGI-PGF)"/>
            <person name="Walter F."/>
            <person name="Albersmeier A."/>
            <person name="Kalinowski J."/>
            <person name="Ruckert C."/>
        </authorList>
    </citation>
    <scope>NUCLEOTIDE SEQUENCE</scope>
    <source>
        <strain evidence="6">KCTC 23714</strain>
    </source>
</reference>
<dbReference type="PANTHER" id="PTHR43435">
    <property type="entry name" value="RIBULOKINASE"/>
    <property type="match status" value="1"/>
</dbReference>
<keyword evidence="3" id="KW-0418">Kinase</keyword>
<reference evidence="6" key="2">
    <citation type="submission" date="2020-09" db="EMBL/GenBank/DDBJ databases">
        <authorList>
            <person name="Sun Q."/>
            <person name="Kim S."/>
        </authorList>
    </citation>
    <scope>NUCLEOTIDE SEQUENCE</scope>
    <source>
        <strain evidence="6">KCTC 23714</strain>
    </source>
</reference>
<comment type="caution">
    <text evidence="6">The sequence shown here is derived from an EMBL/GenBank/DDBJ whole genome shotgun (WGS) entry which is preliminary data.</text>
</comment>
<dbReference type="InterPro" id="IPR018484">
    <property type="entry name" value="FGGY_N"/>
</dbReference>
<keyword evidence="7" id="KW-1185">Reference proteome</keyword>
<dbReference type="GO" id="GO:0019321">
    <property type="term" value="P:pentose metabolic process"/>
    <property type="evidence" value="ECO:0007669"/>
    <property type="project" value="TreeGrafter"/>
</dbReference>
<organism evidence="6 7">
    <name type="scientific">Gemmobacter lanyuensis</name>
    <dbReference type="NCBI Taxonomy" id="1054497"/>
    <lineage>
        <taxon>Bacteria</taxon>
        <taxon>Pseudomonadati</taxon>
        <taxon>Pseudomonadota</taxon>
        <taxon>Alphaproteobacteria</taxon>
        <taxon>Rhodobacterales</taxon>
        <taxon>Paracoccaceae</taxon>
        <taxon>Gemmobacter</taxon>
    </lineage>
</organism>
<dbReference type="EMBL" id="BMYQ01000013">
    <property type="protein sequence ID" value="GGW41184.1"/>
    <property type="molecule type" value="Genomic_DNA"/>
</dbReference>
<dbReference type="PIRSF" id="PIRSF000538">
    <property type="entry name" value="GlpK"/>
    <property type="match status" value="1"/>
</dbReference>
<accession>A0A918J108</accession>
<dbReference type="GO" id="GO:0019150">
    <property type="term" value="F:D-ribulokinase activity"/>
    <property type="evidence" value="ECO:0007669"/>
    <property type="project" value="TreeGrafter"/>
</dbReference>
<dbReference type="InterPro" id="IPR006003">
    <property type="entry name" value="FGGY_RbtK-like"/>
</dbReference>
<feature type="domain" description="Carbohydrate kinase FGGY C-terminal" evidence="5">
    <location>
        <begin position="275"/>
        <end position="483"/>
    </location>
</feature>
<dbReference type="Proteomes" id="UP000628984">
    <property type="component" value="Unassembled WGS sequence"/>
</dbReference>
<dbReference type="Pfam" id="PF02782">
    <property type="entry name" value="FGGY_C"/>
    <property type="match status" value="1"/>
</dbReference>
<evidence type="ECO:0000313" key="6">
    <source>
        <dbReference type="EMBL" id="GGW41184.1"/>
    </source>
</evidence>
<dbReference type="CDD" id="cd07782">
    <property type="entry name" value="ASKHA_NBD_FGGY_D-RBK"/>
    <property type="match status" value="1"/>
</dbReference>
<dbReference type="Gene3D" id="3.30.420.40">
    <property type="match status" value="1"/>
</dbReference>
<evidence type="ECO:0000256" key="3">
    <source>
        <dbReference type="ARBA" id="ARBA00022777"/>
    </source>
</evidence>
<dbReference type="Gene3D" id="1.20.58.2240">
    <property type="match status" value="1"/>
</dbReference>
<dbReference type="NCBIfam" id="TIGR01315">
    <property type="entry name" value="5C_CHO_kinase"/>
    <property type="match status" value="1"/>
</dbReference>
<dbReference type="GO" id="GO:0005737">
    <property type="term" value="C:cytoplasm"/>
    <property type="evidence" value="ECO:0007669"/>
    <property type="project" value="TreeGrafter"/>
</dbReference>
<dbReference type="InterPro" id="IPR018485">
    <property type="entry name" value="FGGY_C"/>
</dbReference>
<proteinExistence type="inferred from homology"/>
<evidence type="ECO:0000313" key="7">
    <source>
        <dbReference type="Proteomes" id="UP000628984"/>
    </source>
</evidence>
<dbReference type="Pfam" id="PF00370">
    <property type="entry name" value="FGGY_N"/>
    <property type="match status" value="1"/>
</dbReference>
<comment type="similarity">
    <text evidence="1">Belongs to the FGGY kinase family.</text>
</comment>
<feature type="domain" description="Carbohydrate kinase FGGY N-terminal" evidence="4">
    <location>
        <begin position="1"/>
        <end position="258"/>
    </location>
</feature>
<dbReference type="AlphaFoldDB" id="A0A918J108"/>
<name>A0A918J108_9RHOB</name>
<keyword evidence="2" id="KW-0808">Transferase</keyword>
<protein>
    <submittedName>
        <fullName evidence="6">D-ribulokinase</fullName>
    </submittedName>
</protein>
<evidence type="ECO:0000256" key="2">
    <source>
        <dbReference type="ARBA" id="ARBA00022679"/>
    </source>
</evidence>
<dbReference type="SUPFAM" id="SSF53067">
    <property type="entry name" value="Actin-like ATPase domain"/>
    <property type="match status" value="2"/>
</dbReference>
<evidence type="ECO:0000259" key="5">
    <source>
        <dbReference type="Pfam" id="PF02782"/>
    </source>
</evidence>
<dbReference type="InterPro" id="IPR000577">
    <property type="entry name" value="Carb_kinase_FGGY"/>
</dbReference>
<evidence type="ECO:0000259" key="4">
    <source>
        <dbReference type="Pfam" id="PF00370"/>
    </source>
</evidence>
<gene>
    <name evidence="6" type="ORF">GCM10011452_31930</name>
</gene>
<sequence length="539" mass="55944">MLIGVDVGTGSARAGVFDAQGRLLGGGKHPVTMWQEPGEIVEQSSDQIWQAVCAAVREAMAASGVSPGAIRGIGFDATCSLVAIGPKGRGIPVGPSEDPARNVIVWMDHRAQAEAEEINAGGHAVLEYVGGRISPEMETPKLLWLARHRPEAFAAAQHFFDLSDYLTWRATGRLARSSCTVTCKWTYLAHEGRWDADYFRAIGLGVLAEEEFRRIGTEVVAPGTPLGELTAIAAADLGLGGGVTVAAALIDAHAGGLGTLGVRIPGEDAAPTRRLAYIFGTSACSMASTEEATPVSGVWGPYFNAMLPGLWLNEGGQSAAGAALDHLVHLHRDAPTLAEEAAARGRTLIAHVADHAARLASDLSATIHAAGEIIVVPEFLGNRSPFAEPEARAVISGLGLDRGLDSLAALYLAGLSGIGYGLRQLLDRFTARGIDISTIIASGGAAQSALSCQMLADSTGVTVALPDAPEPILLGAAMLAAVASGAYPDVPAAMGAMSGAARIFRPVTGRMAHLHDARFAAFTALQATARDLRTHLRDA</sequence>
<dbReference type="InterPro" id="IPR043129">
    <property type="entry name" value="ATPase_NBD"/>
</dbReference>